<evidence type="ECO:0000313" key="2">
    <source>
        <dbReference type="EMBL" id="SUM57055.1"/>
    </source>
</evidence>
<name>A0A0D6XSA3_9STAP</name>
<accession>A0A0D6XSA3</accession>
<sequence>MQPRYVSAEQALFRAVMNQLYSSPLFKQIKERVYDHMPIDINHDGRGNLVPNMTYVVVGETNTLSFYQSAGHDEEIAITFHLYHRNTDSPLASTDEARGLLSMLRYVVEQLPVMAHYTTDKVRVETQQVITDVDGQTRHGILRVKYYVKHNVKFKNKE</sequence>
<protein>
    <submittedName>
        <fullName evidence="2">Phage protein</fullName>
    </submittedName>
</protein>
<reference evidence="2 4" key="2">
    <citation type="submission" date="2018-06" db="EMBL/GenBank/DDBJ databases">
        <authorList>
            <consortium name="Pathogen Informatics"/>
            <person name="Doyle S."/>
        </authorList>
    </citation>
    <scope>NUCLEOTIDE SEQUENCE [LARGE SCALE GENOMIC DNA]</scope>
    <source>
        <strain evidence="2 4">NCTC13832</strain>
    </source>
</reference>
<dbReference type="Proteomes" id="UP000254100">
    <property type="component" value="Unassembled WGS sequence"/>
</dbReference>
<dbReference type="Proteomes" id="UP000032366">
    <property type="component" value="Unassembled WGS sequence"/>
</dbReference>
<dbReference type="AlphaFoldDB" id="A0A0D6XSA3"/>
<dbReference type="STRING" id="569857.TP70_02355"/>
<proteinExistence type="predicted"/>
<organism evidence="2 4">
    <name type="scientific">Staphylococcus microti</name>
    <dbReference type="NCBI Taxonomy" id="569857"/>
    <lineage>
        <taxon>Bacteria</taxon>
        <taxon>Bacillati</taxon>
        <taxon>Bacillota</taxon>
        <taxon>Bacilli</taxon>
        <taxon>Bacillales</taxon>
        <taxon>Staphylococcaceae</taxon>
        <taxon>Staphylococcus</taxon>
    </lineage>
</organism>
<dbReference type="EMBL" id="JXWY01000013">
    <property type="protein sequence ID" value="KIX91472.1"/>
    <property type="molecule type" value="Genomic_DNA"/>
</dbReference>
<evidence type="ECO:0000313" key="4">
    <source>
        <dbReference type="Proteomes" id="UP000254100"/>
    </source>
</evidence>
<evidence type="ECO:0000313" key="1">
    <source>
        <dbReference type="EMBL" id="KIX91472.1"/>
    </source>
</evidence>
<dbReference type="RefSeq" id="WP_044359061.1">
    <property type="nucleotide sequence ID" value="NZ_JXWY01000013.1"/>
</dbReference>
<dbReference type="Gene3D" id="3.30.2000.30">
    <property type="match status" value="1"/>
</dbReference>
<gene>
    <name evidence="2" type="ORF">NCTC13832_00720</name>
    <name evidence="1" type="ORF">TP70_02355</name>
</gene>
<reference evidence="1 3" key="1">
    <citation type="submission" date="2015-01" db="EMBL/GenBank/DDBJ databases">
        <authorList>
            <person name="Guo J."/>
        </authorList>
    </citation>
    <scope>NUCLEOTIDE SEQUENCE [LARGE SCALE GENOMIC DNA]</scope>
    <source>
        <strain evidence="1 3">DSM 22147</strain>
    </source>
</reference>
<dbReference type="EMBL" id="UHDT01000001">
    <property type="protein sequence ID" value="SUM57055.1"/>
    <property type="molecule type" value="Genomic_DNA"/>
</dbReference>
<evidence type="ECO:0000313" key="3">
    <source>
        <dbReference type="Proteomes" id="UP000032366"/>
    </source>
</evidence>
<dbReference type="InterPro" id="IPR053745">
    <property type="entry name" value="Viral_Tail_Comp_sf"/>
</dbReference>
<keyword evidence="3" id="KW-1185">Reference proteome</keyword>
<dbReference type="OrthoDB" id="2418096at2"/>